<dbReference type="PANTHER" id="PTHR21063">
    <property type="entry name" value="LFA-3"/>
    <property type="match status" value="1"/>
</dbReference>
<dbReference type="AlphaFoldDB" id="A0A3B4ZB25"/>
<dbReference type="InterPro" id="IPR013098">
    <property type="entry name" value="Ig_I-set"/>
</dbReference>
<dbReference type="Ensembl" id="ENSSPAT00000004714.1">
    <property type="protein sequence ID" value="ENSSPAP00000004621.1"/>
    <property type="gene ID" value="ENSSPAG00000003562.1"/>
</dbReference>
<protein>
    <submittedName>
        <fullName evidence="2">CD48 antigen-like</fullName>
    </submittedName>
</protein>
<dbReference type="PANTHER" id="PTHR21063:SF4">
    <property type="entry name" value="CD48 ANTIGEN-RELATED"/>
    <property type="match status" value="1"/>
</dbReference>
<dbReference type="SUPFAM" id="SSF48726">
    <property type="entry name" value="Immunoglobulin"/>
    <property type="match status" value="1"/>
</dbReference>
<dbReference type="GeneTree" id="ENSGT00990000203954"/>
<feature type="domain" description="Ig-like" evidence="1">
    <location>
        <begin position="112"/>
        <end position="195"/>
    </location>
</feature>
<sequence length="251" mass="28835">MFYPHLQSFSVKSVCCCCCCLSVIFPDNTVINVNVLDGNNVTLDPGIKELQKHHTVKWTKGRDFVGTLIAQWKDFKTFINETFKDVLQLNEHTGALTFTSVTRDLAGLNVLPVIHTNASITYQLANDGICYAICSVRNAPEVTLSWYKEEKKLNESRDPDISVNLTLPLQIQSQPEGIYICRAANPVSEETASLNSTQWCPPHRSGTLQIHELCRLKKLVRIFYRYREIYRNRKSSTRIYFQIISRMVFFF</sequence>
<dbReference type="PROSITE" id="PS50835">
    <property type="entry name" value="IG_LIKE"/>
    <property type="match status" value="1"/>
</dbReference>
<dbReference type="InterPro" id="IPR007110">
    <property type="entry name" value="Ig-like_dom"/>
</dbReference>
<dbReference type="Pfam" id="PF07679">
    <property type="entry name" value="I-set"/>
    <property type="match status" value="1"/>
</dbReference>
<name>A0A3B4ZB25_9TELE</name>
<proteinExistence type="predicted"/>
<evidence type="ECO:0000259" key="1">
    <source>
        <dbReference type="PROSITE" id="PS50835"/>
    </source>
</evidence>
<dbReference type="Gene3D" id="2.60.40.10">
    <property type="entry name" value="Immunoglobulins"/>
    <property type="match status" value="2"/>
</dbReference>
<evidence type="ECO:0000313" key="2">
    <source>
        <dbReference type="Ensembl" id="ENSSPAP00000004621.1"/>
    </source>
</evidence>
<dbReference type="InterPro" id="IPR013783">
    <property type="entry name" value="Ig-like_fold"/>
</dbReference>
<organism evidence="2">
    <name type="scientific">Stegastes partitus</name>
    <name type="common">bicolor damselfish</name>
    <dbReference type="NCBI Taxonomy" id="144197"/>
    <lineage>
        <taxon>Eukaryota</taxon>
        <taxon>Metazoa</taxon>
        <taxon>Chordata</taxon>
        <taxon>Craniata</taxon>
        <taxon>Vertebrata</taxon>
        <taxon>Euteleostomi</taxon>
        <taxon>Actinopterygii</taxon>
        <taxon>Neopterygii</taxon>
        <taxon>Teleostei</taxon>
        <taxon>Neoteleostei</taxon>
        <taxon>Acanthomorphata</taxon>
        <taxon>Ovalentaria</taxon>
        <taxon>Pomacentridae</taxon>
        <taxon>Stegastes</taxon>
    </lineage>
</organism>
<dbReference type="InterPro" id="IPR036179">
    <property type="entry name" value="Ig-like_dom_sf"/>
</dbReference>
<dbReference type="CDD" id="cd00096">
    <property type="entry name" value="Ig"/>
    <property type="match status" value="1"/>
</dbReference>
<accession>A0A3B4ZB25</accession>
<reference evidence="2" key="1">
    <citation type="submission" date="2023-09" db="UniProtKB">
        <authorList>
            <consortium name="Ensembl"/>
        </authorList>
    </citation>
    <scope>IDENTIFICATION</scope>
</reference>